<dbReference type="SUPFAM" id="SSF47090">
    <property type="entry name" value="PGBD-like"/>
    <property type="match status" value="1"/>
</dbReference>
<dbReference type="STRING" id="546414.Deide_22781"/>
<name>C1CZR2_DEIDV</name>
<dbReference type="Proteomes" id="UP000002208">
    <property type="component" value="Chromosome"/>
</dbReference>
<evidence type="ECO:0000256" key="1">
    <source>
        <dbReference type="SAM" id="MobiDB-lite"/>
    </source>
</evidence>
<dbReference type="Gene3D" id="1.10.101.10">
    <property type="entry name" value="PGBD-like superfamily/PGBD"/>
    <property type="match status" value="1"/>
</dbReference>
<dbReference type="InterPro" id="IPR036365">
    <property type="entry name" value="PGBD-like_sf"/>
</dbReference>
<feature type="region of interest" description="Disordered" evidence="1">
    <location>
        <begin position="122"/>
        <end position="205"/>
    </location>
</feature>
<dbReference type="AlphaFoldDB" id="C1CZR2"/>
<feature type="compositionally biased region" description="Low complexity" evidence="1">
    <location>
        <begin position="123"/>
        <end position="141"/>
    </location>
</feature>
<feature type="compositionally biased region" description="Polar residues" evidence="1">
    <location>
        <begin position="193"/>
        <end position="204"/>
    </location>
</feature>
<reference evidence="4 5" key="1">
    <citation type="journal article" date="2009" name="PLoS Genet.">
        <title>Alliance of proteomics and genomics to unravel the specificities of Sahara bacterium Deinococcus deserti.</title>
        <authorList>
            <person name="de Groot A."/>
            <person name="Dulermo R."/>
            <person name="Ortet P."/>
            <person name="Blanchard L."/>
            <person name="Guerin P."/>
            <person name="Fernandez B."/>
            <person name="Vacherie B."/>
            <person name="Dossat C."/>
            <person name="Jolivet E."/>
            <person name="Siguier P."/>
            <person name="Chandler M."/>
            <person name="Barakat M."/>
            <person name="Dedieu A."/>
            <person name="Barbe V."/>
            <person name="Heulin T."/>
            <person name="Sommer S."/>
            <person name="Achouak W."/>
            <person name="Armengaud J."/>
        </authorList>
    </citation>
    <scope>NUCLEOTIDE SEQUENCE [LARGE SCALE GENOMIC DNA]</scope>
    <source>
        <strain evidence="5">DSM 17065 / CIP 109153 / LMG 22923 / VCD115</strain>
    </source>
</reference>
<dbReference type="HOGENOM" id="CLU_040627_0_0_0"/>
<feature type="chain" id="PRO_5002908126" description="Peptidoglycan binding-like domain-containing protein" evidence="2">
    <location>
        <begin position="19"/>
        <end position="295"/>
    </location>
</feature>
<dbReference type="OrthoDB" id="1859318at2"/>
<sequence length="295" mass="31013">MRFIALTCTLALAAPASAAPTPVQVEQAAVRVASKIDGVLRDCPASYTKIGTRDKKCVGAALTVEQVRSKLSATVGNDLQGVWRSRDSQRSVYNWLETPGGYVYVRLQADPDGRAQTLVYVDTPPNSASAGTPAASAAPTPKVTVKRTEQARVTIARPEPVKPAAPTGAAAKPAPVRQGSASPTAKPAPPQNSTPSTPAANPAQSLAPMPFTRVLQLQERRMNGSDIRAAQNRLIQLTEDSRGGQGDGWYGPVTAATVRAFQAANNLPVTGRIDQATWRALFSPAARTFAAPTIP</sequence>
<protein>
    <recommendedName>
        <fullName evidence="3">Peptidoglycan binding-like domain-containing protein</fullName>
    </recommendedName>
</protein>
<dbReference type="EMBL" id="CP001114">
    <property type="protein sequence ID" value="ACO47310.1"/>
    <property type="molecule type" value="Genomic_DNA"/>
</dbReference>
<evidence type="ECO:0000259" key="3">
    <source>
        <dbReference type="Pfam" id="PF01471"/>
    </source>
</evidence>
<dbReference type="InterPro" id="IPR036366">
    <property type="entry name" value="PGBDSf"/>
</dbReference>
<evidence type="ECO:0000313" key="4">
    <source>
        <dbReference type="EMBL" id="ACO47310.1"/>
    </source>
</evidence>
<dbReference type="InterPro" id="IPR002477">
    <property type="entry name" value="Peptidoglycan-bd-like"/>
</dbReference>
<proteinExistence type="predicted"/>
<evidence type="ECO:0000256" key="2">
    <source>
        <dbReference type="SAM" id="SignalP"/>
    </source>
</evidence>
<accession>C1CZR2</accession>
<keyword evidence="5" id="KW-1185">Reference proteome</keyword>
<dbReference type="PaxDb" id="546414-Deide_22781"/>
<dbReference type="Pfam" id="PF01471">
    <property type="entry name" value="PG_binding_1"/>
    <property type="match status" value="1"/>
</dbReference>
<evidence type="ECO:0000313" key="5">
    <source>
        <dbReference type="Proteomes" id="UP000002208"/>
    </source>
</evidence>
<feature type="compositionally biased region" description="Low complexity" evidence="1">
    <location>
        <begin position="162"/>
        <end position="176"/>
    </location>
</feature>
<dbReference type="eggNOG" id="COG3409">
    <property type="taxonomic scope" value="Bacteria"/>
</dbReference>
<organism evidence="4 5">
    <name type="scientific">Deinococcus deserti (strain DSM 17065 / CIP 109153 / LMG 22923 / VCD115)</name>
    <dbReference type="NCBI Taxonomy" id="546414"/>
    <lineage>
        <taxon>Bacteria</taxon>
        <taxon>Thermotogati</taxon>
        <taxon>Deinococcota</taxon>
        <taxon>Deinococci</taxon>
        <taxon>Deinococcales</taxon>
        <taxon>Deinococcaceae</taxon>
        <taxon>Deinococcus</taxon>
    </lineage>
</organism>
<dbReference type="KEGG" id="ddr:Deide_22781"/>
<dbReference type="RefSeq" id="WP_012694431.1">
    <property type="nucleotide sequence ID" value="NC_012526.1"/>
</dbReference>
<feature type="domain" description="Peptidoglycan binding-like" evidence="3">
    <location>
        <begin position="223"/>
        <end position="281"/>
    </location>
</feature>
<keyword evidence="2" id="KW-0732">Signal</keyword>
<gene>
    <name evidence="4" type="ordered locus">Deide_22781</name>
</gene>
<feature type="signal peptide" evidence="2">
    <location>
        <begin position="1"/>
        <end position="18"/>
    </location>
</feature>